<keyword evidence="3 7" id="KW-0418">Kinase</keyword>
<dbReference type="PANTHER" id="PTHR43289:SF34">
    <property type="entry name" value="SERINE_THREONINE-PROTEIN KINASE YBDM-RELATED"/>
    <property type="match status" value="1"/>
</dbReference>
<dbReference type="InterPro" id="IPR000719">
    <property type="entry name" value="Prot_kinase_dom"/>
</dbReference>
<keyword evidence="1" id="KW-0808">Transferase</keyword>
<feature type="transmembrane region" description="Helical" evidence="5">
    <location>
        <begin position="768"/>
        <end position="788"/>
    </location>
</feature>
<evidence type="ECO:0000256" key="3">
    <source>
        <dbReference type="ARBA" id="ARBA00022777"/>
    </source>
</evidence>
<keyword evidence="5" id="KW-0812">Transmembrane</keyword>
<reference evidence="7 8" key="1">
    <citation type="submission" date="2020-05" db="EMBL/GenBank/DDBJ databases">
        <title>MicrobeNet Type strains.</title>
        <authorList>
            <person name="Nicholson A.C."/>
        </authorList>
    </citation>
    <scope>NUCLEOTIDE SEQUENCE [LARGE SCALE GENOMIC DNA]</scope>
    <source>
        <strain evidence="7 8">JCM 3224</strain>
    </source>
</reference>
<accession>A0A849C431</accession>
<organism evidence="7 8">
    <name type="scientific">Nocardia uniformis</name>
    <dbReference type="NCBI Taxonomy" id="53432"/>
    <lineage>
        <taxon>Bacteria</taxon>
        <taxon>Bacillati</taxon>
        <taxon>Actinomycetota</taxon>
        <taxon>Actinomycetes</taxon>
        <taxon>Mycobacteriales</taxon>
        <taxon>Nocardiaceae</taxon>
        <taxon>Nocardia</taxon>
    </lineage>
</organism>
<evidence type="ECO:0000313" key="8">
    <source>
        <dbReference type="Proteomes" id="UP000586827"/>
    </source>
</evidence>
<gene>
    <name evidence="7" type="ORF">HLB23_26700</name>
</gene>
<keyword evidence="5" id="KW-1133">Transmembrane helix</keyword>
<dbReference type="GO" id="GO:0005524">
    <property type="term" value="F:ATP binding"/>
    <property type="evidence" value="ECO:0007669"/>
    <property type="project" value="UniProtKB-KW"/>
</dbReference>
<sequence>MNEYPAAAVARFAADWEAALRGGRCDPPRLDHYVPDGREVYLAVLTELVRIDLRQRWQRTGSGKRIAEYSEEFPEIAGSPRFVDLVCEEFLVLRRYRPVDIDTFAAAYPEAAEEIRRRLSGDSTPYSPPQLPEHIETGRRLDDFDLLTDLGGNGRSRVFLARQRSMQRLVAVRVEADTDGDGGTVAQLDHENIVRVFDQRRIEDDGKPLRLLYMQYMPGGTVAGVLAHLRESGGPSGETVPMSNGATIEVEAAVSADPPSSRHVFGRDPLLRGRGFRPKARRNDEVARRYSDADLNNSLVATAASPASTAEPVVGTVASPENAAASRGGRLLLAAVDAAMEARGEIRPADSSVRTEIAELSWPETVAWVGRRLAVALDYAERHGVLHHDIRPDNVLFTAEGVPKLADFSLGPLHSGYGEIGCAAVEDAVSLRYSAPERLARLLDPDAPIPDTRGDIYALGVLLWEMLTGSVPFEEGITTTDAVPSGDAIPPRDIAQAPESGPDIRAALLRRRAGVPDSALAALPADTPATLRRVLLECLHPDPARRWNTGAELAGQLDLCLDARARDLVDPPPTSLRYRARGWLLPIAVLCVGVPNVLASVYNIRLNQRLIVDRLSVVDQQRFELVALVNNSVAFPLAALLLIWLCRRPLAVPFRLARGHRYTAAELARARSDTLTMGDRGVWVPFGMWILAGIAWPVALARSGVDLAPSTFAHFFAAQVVCATIALAYPFFLIMVYAVRSLYPQLLVRGGVGPADGRQLSALARRCNFYLAAAASVPLLGAATATLVPAGDLATVIVPVRWLSVGGILAFVITYWLFRLLESDLRALTRAIPRGVR</sequence>
<feature type="domain" description="Protein kinase" evidence="6">
    <location>
        <begin position="144"/>
        <end position="559"/>
    </location>
</feature>
<evidence type="ECO:0000256" key="2">
    <source>
        <dbReference type="ARBA" id="ARBA00022741"/>
    </source>
</evidence>
<dbReference type="SUPFAM" id="SSF56112">
    <property type="entry name" value="Protein kinase-like (PK-like)"/>
    <property type="match status" value="1"/>
</dbReference>
<dbReference type="Gene3D" id="1.10.510.10">
    <property type="entry name" value="Transferase(Phosphotransferase) domain 1"/>
    <property type="match status" value="2"/>
</dbReference>
<dbReference type="Pfam" id="PF00069">
    <property type="entry name" value="Pkinase"/>
    <property type="match status" value="1"/>
</dbReference>
<feature type="transmembrane region" description="Helical" evidence="5">
    <location>
        <begin position="583"/>
        <end position="605"/>
    </location>
</feature>
<dbReference type="PROSITE" id="PS50011">
    <property type="entry name" value="PROTEIN_KINASE_DOM"/>
    <property type="match status" value="1"/>
</dbReference>
<feature type="transmembrane region" description="Helical" evidence="5">
    <location>
        <begin position="712"/>
        <end position="739"/>
    </location>
</feature>
<evidence type="ECO:0000256" key="5">
    <source>
        <dbReference type="SAM" id="Phobius"/>
    </source>
</evidence>
<evidence type="ECO:0000259" key="6">
    <source>
        <dbReference type="PROSITE" id="PS50011"/>
    </source>
</evidence>
<protein>
    <submittedName>
        <fullName evidence="7">Protein kinase</fullName>
    </submittedName>
</protein>
<comment type="caution">
    <text evidence="7">The sequence shown here is derived from an EMBL/GenBank/DDBJ whole genome shotgun (WGS) entry which is preliminary data.</text>
</comment>
<dbReference type="PROSITE" id="PS00109">
    <property type="entry name" value="PROTEIN_KINASE_TYR"/>
    <property type="match status" value="1"/>
</dbReference>
<proteinExistence type="predicted"/>
<feature type="transmembrane region" description="Helical" evidence="5">
    <location>
        <begin position="681"/>
        <end position="700"/>
    </location>
</feature>
<evidence type="ECO:0000256" key="4">
    <source>
        <dbReference type="ARBA" id="ARBA00022840"/>
    </source>
</evidence>
<dbReference type="InterPro" id="IPR011009">
    <property type="entry name" value="Kinase-like_dom_sf"/>
</dbReference>
<dbReference type="GO" id="GO:0004674">
    <property type="term" value="F:protein serine/threonine kinase activity"/>
    <property type="evidence" value="ECO:0007669"/>
    <property type="project" value="TreeGrafter"/>
</dbReference>
<feature type="transmembrane region" description="Helical" evidence="5">
    <location>
        <begin position="800"/>
        <end position="818"/>
    </location>
</feature>
<dbReference type="AlphaFoldDB" id="A0A849C431"/>
<keyword evidence="5" id="KW-0472">Membrane</keyword>
<dbReference type="Proteomes" id="UP000586827">
    <property type="component" value="Unassembled WGS sequence"/>
</dbReference>
<dbReference type="EMBL" id="JABELX010000010">
    <property type="protein sequence ID" value="NNH73402.1"/>
    <property type="molecule type" value="Genomic_DNA"/>
</dbReference>
<keyword evidence="2" id="KW-0547">Nucleotide-binding</keyword>
<evidence type="ECO:0000313" key="7">
    <source>
        <dbReference type="EMBL" id="NNH73402.1"/>
    </source>
</evidence>
<evidence type="ECO:0000256" key="1">
    <source>
        <dbReference type="ARBA" id="ARBA00022679"/>
    </source>
</evidence>
<keyword evidence="4" id="KW-0067">ATP-binding</keyword>
<dbReference type="InterPro" id="IPR008266">
    <property type="entry name" value="Tyr_kinase_AS"/>
</dbReference>
<keyword evidence="8" id="KW-1185">Reference proteome</keyword>
<name>A0A849C431_9NOCA</name>
<dbReference type="PANTHER" id="PTHR43289">
    <property type="entry name" value="MITOGEN-ACTIVATED PROTEIN KINASE KINASE KINASE 20-RELATED"/>
    <property type="match status" value="1"/>
</dbReference>